<accession>A0A5C6JT16</accession>
<reference evidence="3 5" key="2">
    <citation type="submission" date="2019-07" db="EMBL/GenBank/DDBJ databases">
        <title>Genome Sequencing of Bacteroides fragilis.</title>
        <authorList>
            <person name="Pinto K.M."/>
            <person name="Ruoff K.L."/>
            <person name="Price C.E."/>
            <person name="Valls R.A."/>
            <person name="O'Toole G.A."/>
        </authorList>
    </citation>
    <scope>NUCLEOTIDE SEQUENCE [LARGE SCALE GENOMIC DNA]</scope>
    <source>
        <strain evidence="3 5">AD135F_3B</strain>
    </source>
</reference>
<dbReference type="EMBL" id="VOHT01000001">
    <property type="protein sequence ID" value="TWV52674.1"/>
    <property type="molecule type" value="Genomic_DNA"/>
</dbReference>
<evidence type="ECO:0000313" key="5">
    <source>
        <dbReference type="Proteomes" id="UP000319026"/>
    </source>
</evidence>
<dbReference type="GeneID" id="99671273"/>
<evidence type="ECO:0008006" key="7">
    <source>
        <dbReference type="Google" id="ProtNLM"/>
    </source>
</evidence>
<evidence type="ECO:0000313" key="3">
    <source>
        <dbReference type="EMBL" id="TWV52674.1"/>
    </source>
</evidence>
<dbReference type="Proteomes" id="UP000315444">
    <property type="component" value="Unassembled WGS sequence"/>
</dbReference>
<dbReference type="RefSeq" id="WP_049129785.1">
    <property type="nucleotide sequence ID" value="NZ_CAEUHN010000004.1"/>
</dbReference>
<dbReference type="AlphaFoldDB" id="A0A5C6JT16"/>
<reference evidence="2 4" key="3">
    <citation type="submission" date="2019-07" db="EMBL/GenBank/DDBJ databases">
        <title>Genome sequencing of Bacteroides fragilis.</title>
        <authorList>
            <person name="Galasyn E.V."/>
            <person name="Ruoff K.L."/>
            <person name="Price C.E."/>
            <person name="Valls R.A."/>
            <person name="O'Toole G.A."/>
        </authorList>
    </citation>
    <scope>NUCLEOTIDE SEQUENCE [LARGE SCALE GENOMIC DNA]</scope>
    <source>
        <strain evidence="2 4">AD135F_1B</strain>
    </source>
</reference>
<dbReference type="EMBL" id="VWEQ01000260">
    <property type="protein sequence ID" value="KAA4738087.1"/>
    <property type="molecule type" value="Genomic_DNA"/>
</dbReference>
<name>A0A5C6JT16_BACFG</name>
<evidence type="ECO:0000313" key="2">
    <source>
        <dbReference type="EMBL" id="TWV44301.1"/>
    </source>
</evidence>
<organism evidence="1 6">
    <name type="scientific">Bacteroides fragilis</name>
    <dbReference type="NCBI Taxonomy" id="817"/>
    <lineage>
        <taxon>Bacteria</taxon>
        <taxon>Pseudomonadati</taxon>
        <taxon>Bacteroidota</taxon>
        <taxon>Bacteroidia</taxon>
        <taxon>Bacteroidales</taxon>
        <taxon>Bacteroidaceae</taxon>
        <taxon>Bacteroides</taxon>
    </lineage>
</organism>
<evidence type="ECO:0000313" key="6">
    <source>
        <dbReference type="Proteomes" id="UP000479773"/>
    </source>
</evidence>
<sequence>MFDIHFVTHDQLTEIILLEVIRLKSSAWNYSYEDQVSWINTHIKDSDLHCFLSEDGVNVGYLNLIETNIIVDDLSYRAYGVGNVCSIVRKKGYGSILLNYVNDFIVNKEYIGVLLCKPELSHFYNKSGWKLVPYLKLLCEFSLTNIEMMTYNCEFNYKQIIYKGGPF</sequence>
<evidence type="ECO:0000313" key="1">
    <source>
        <dbReference type="EMBL" id="KAA4738087.1"/>
    </source>
</evidence>
<protein>
    <recommendedName>
        <fullName evidence="7">GNAT family N-acetyltransferase</fullName>
    </recommendedName>
</protein>
<dbReference type="Proteomes" id="UP000319026">
    <property type="component" value="Unassembled WGS sequence"/>
</dbReference>
<reference evidence="1 6" key="1">
    <citation type="journal article" date="2019" name="Nat. Med.">
        <title>A library of human gut bacterial isolates paired with longitudinal multiomics data enables mechanistic microbiome research.</title>
        <authorList>
            <person name="Poyet M."/>
            <person name="Groussin M."/>
            <person name="Gibbons S.M."/>
            <person name="Avila-Pacheco J."/>
            <person name="Jiang X."/>
            <person name="Kearney S.M."/>
            <person name="Perrotta A.R."/>
            <person name="Berdy B."/>
            <person name="Zhao S."/>
            <person name="Lieberman T.D."/>
            <person name="Swanson P.K."/>
            <person name="Smith M."/>
            <person name="Roesemann S."/>
            <person name="Alexander J.E."/>
            <person name="Rich S.A."/>
            <person name="Livny J."/>
            <person name="Vlamakis H."/>
            <person name="Clish C."/>
            <person name="Bullock K."/>
            <person name="Deik A."/>
            <person name="Scott J."/>
            <person name="Pierce K.A."/>
            <person name="Xavier R.J."/>
            <person name="Alm E.J."/>
        </authorList>
    </citation>
    <scope>NUCLEOTIDE SEQUENCE [LARGE SCALE GENOMIC DNA]</scope>
    <source>
        <strain evidence="1 6">BIOML-A106</strain>
    </source>
</reference>
<dbReference type="EMBL" id="VOHV01000001">
    <property type="protein sequence ID" value="TWV44301.1"/>
    <property type="molecule type" value="Genomic_DNA"/>
</dbReference>
<dbReference type="Proteomes" id="UP000479773">
    <property type="component" value="Unassembled WGS sequence"/>
</dbReference>
<evidence type="ECO:0000313" key="4">
    <source>
        <dbReference type="Proteomes" id="UP000315444"/>
    </source>
</evidence>
<dbReference type="InterPro" id="IPR016181">
    <property type="entry name" value="Acyl_CoA_acyltransferase"/>
</dbReference>
<gene>
    <name evidence="1" type="ORF">F3B44_26800</name>
    <name evidence="3" type="ORF">FSA03_03580</name>
    <name evidence="2" type="ORF">FSA06_03580</name>
</gene>
<dbReference type="SUPFAM" id="SSF55729">
    <property type="entry name" value="Acyl-CoA N-acyltransferases (Nat)"/>
    <property type="match status" value="1"/>
</dbReference>
<proteinExistence type="predicted"/>
<dbReference type="Gene3D" id="3.40.630.30">
    <property type="match status" value="1"/>
</dbReference>
<comment type="caution">
    <text evidence="1">The sequence shown here is derived from an EMBL/GenBank/DDBJ whole genome shotgun (WGS) entry which is preliminary data.</text>
</comment>